<evidence type="ECO:0000256" key="6">
    <source>
        <dbReference type="ARBA" id="ARBA00022840"/>
    </source>
</evidence>
<keyword evidence="9" id="KW-1185">Reference proteome</keyword>
<protein>
    <recommendedName>
        <fullName evidence="2">guanylate kinase</fullName>
        <ecNumber evidence="2">2.7.4.8</ecNumber>
    </recommendedName>
</protein>
<dbReference type="FunFam" id="3.30.63.10:FF:000002">
    <property type="entry name" value="Guanylate kinase 1"/>
    <property type="match status" value="1"/>
</dbReference>
<feature type="domain" description="Guanylate kinase-like" evidence="7">
    <location>
        <begin position="14"/>
        <end position="223"/>
    </location>
</feature>
<proteinExistence type="inferred from homology"/>
<keyword evidence="6" id="KW-0067">ATP-binding</keyword>
<sequence length="248" mass="28170">MSRIPADLFLPLLTRPLVISGPSGVGKSTLKDTLLKEFPFNFYFSVSHTTRGPRPGEKHGTHYNFVTRANFEDDIKAGMFLEFAEFSGNLYGTPVQPILQNEQRCMLDIESQGVQRVKERIREMVKASDSSWNLNPIYVFICPPDGISLRERLTRRGTETEEVIKKRLKTARTEILYAKGVDGQGKDADGKDVYDLIIFNDKVEGDVKFEDTPAYQQFRDVAIGKEVSAEVKEAARKRLAELRLEDFD</sequence>
<evidence type="ECO:0000256" key="4">
    <source>
        <dbReference type="ARBA" id="ARBA00022741"/>
    </source>
</evidence>
<evidence type="ECO:0000313" key="9">
    <source>
        <dbReference type="Proteomes" id="UP000292702"/>
    </source>
</evidence>
<evidence type="ECO:0000256" key="1">
    <source>
        <dbReference type="ARBA" id="ARBA00005790"/>
    </source>
</evidence>
<evidence type="ECO:0000256" key="2">
    <source>
        <dbReference type="ARBA" id="ARBA00012961"/>
    </source>
</evidence>
<comment type="similarity">
    <text evidence="1">Belongs to the guanylate kinase family.</text>
</comment>
<dbReference type="NCBIfam" id="TIGR03263">
    <property type="entry name" value="guanyl_kin"/>
    <property type="match status" value="1"/>
</dbReference>
<dbReference type="SUPFAM" id="SSF52540">
    <property type="entry name" value="P-loop containing nucleoside triphosphate hydrolases"/>
    <property type="match status" value="1"/>
</dbReference>
<dbReference type="PANTHER" id="PTHR23117:SF13">
    <property type="entry name" value="GUANYLATE KINASE"/>
    <property type="match status" value="1"/>
</dbReference>
<dbReference type="InterPro" id="IPR017665">
    <property type="entry name" value="Guanylate_kinase"/>
</dbReference>
<dbReference type="GO" id="GO:0005524">
    <property type="term" value="F:ATP binding"/>
    <property type="evidence" value="ECO:0007669"/>
    <property type="project" value="UniProtKB-KW"/>
</dbReference>
<name>A0A4R0RQF8_9APHY</name>
<dbReference type="EMBL" id="RWJN01000067">
    <property type="protein sequence ID" value="TCD68435.1"/>
    <property type="molecule type" value="Genomic_DNA"/>
</dbReference>
<dbReference type="STRING" id="92696.A0A4R0RQF8"/>
<keyword evidence="5" id="KW-0418">Kinase</keyword>
<dbReference type="OrthoDB" id="6334211at2759"/>
<gene>
    <name evidence="8" type="ORF">EIP91_010836</name>
</gene>
<dbReference type="Gene3D" id="3.40.50.300">
    <property type="entry name" value="P-loop containing nucleotide triphosphate hydrolases"/>
    <property type="match status" value="1"/>
</dbReference>
<dbReference type="Gene3D" id="3.30.63.10">
    <property type="entry name" value="Guanylate Kinase phosphate binding domain"/>
    <property type="match status" value="1"/>
</dbReference>
<dbReference type="PROSITE" id="PS50052">
    <property type="entry name" value="GUANYLATE_KINASE_2"/>
    <property type="match status" value="1"/>
</dbReference>
<dbReference type="InterPro" id="IPR020590">
    <property type="entry name" value="Guanylate_kinase_CS"/>
</dbReference>
<evidence type="ECO:0000256" key="3">
    <source>
        <dbReference type="ARBA" id="ARBA00022679"/>
    </source>
</evidence>
<comment type="caution">
    <text evidence="8">The sequence shown here is derived from an EMBL/GenBank/DDBJ whole genome shotgun (WGS) entry which is preliminary data.</text>
</comment>
<dbReference type="InterPro" id="IPR008144">
    <property type="entry name" value="Guanylate_kin-like_dom"/>
</dbReference>
<reference evidence="8 9" key="1">
    <citation type="submission" date="2018-11" db="EMBL/GenBank/DDBJ databases">
        <title>Genome assembly of Steccherinum ochraceum LE-BIN_3174, the white-rot fungus of the Steccherinaceae family (The Residual Polyporoid clade, Polyporales, Basidiomycota).</title>
        <authorList>
            <person name="Fedorova T.V."/>
            <person name="Glazunova O.A."/>
            <person name="Landesman E.O."/>
            <person name="Moiseenko K.V."/>
            <person name="Psurtseva N.V."/>
            <person name="Savinova O.S."/>
            <person name="Shakhova N.V."/>
            <person name="Tyazhelova T.V."/>
            <person name="Vasina D.V."/>
        </authorList>
    </citation>
    <scope>NUCLEOTIDE SEQUENCE [LARGE SCALE GENOMIC DNA]</scope>
    <source>
        <strain evidence="8 9">LE-BIN_3174</strain>
    </source>
</reference>
<evidence type="ECO:0000256" key="5">
    <source>
        <dbReference type="ARBA" id="ARBA00022777"/>
    </source>
</evidence>
<dbReference type="AlphaFoldDB" id="A0A4R0RQF8"/>
<dbReference type="PROSITE" id="PS00856">
    <property type="entry name" value="GUANYLATE_KINASE_1"/>
    <property type="match status" value="1"/>
</dbReference>
<dbReference type="InterPro" id="IPR027417">
    <property type="entry name" value="P-loop_NTPase"/>
</dbReference>
<dbReference type="GO" id="GO:0005829">
    <property type="term" value="C:cytosol"/>
    <property type="evidence" value="ECO:0007669"/>
    <property type="project" value="TreeGrafter"/>
</dbReference>
<evidence type="ECO:0000259" key="7">
    <source>
        <dbReference type="PROSITE" id="PS50052"/>
    </source>
</evidence>
<keyword evidence="4" id="KW-0547">Nucleotide-binding</keyword>
<dbReference type="Pfam" id="PF00625">
    <property type="entry name" value="Guanylate_kin"/>
    <property type="match status" value="1"/>
</dbReference>
<evidence type="ECO:0000313" key="8">
    <source>
        <dbReference type="EMBL" id="TCD68435.1"/>
    </source>
</evidence>
<accession>A0A4R0RQF8</accession>
<organism evidence="8 9">
    <name type="scientific">Steccherinum ochraceum</name>
    <dbReference type="NCBI Taxonomy" id="92696"/>
    <lineage>
        <taxon>Eukaryota</taxon>
        <taxon>Fungi</taxon>
        <taxon>Dikarya</taxon>
        <taxon>Basidiomycota</taxon>
        <taxon>Agaricomycotina</taxon>
        <taxon>Agaricomycetes</taxon>
        <taxon>Polyporales</taxon>
        <taxon>Steccherinaceae</taxon>
        <taxon>Steccherinum</taxon>
    </lineage>
</organism>
<dbReference type="PANTHER" id="PTHR23117">
    <property type="entry name" value="GUANYLATE KINASE-RELATED"/>
    <property type="match status" value="1"/>
</dbReference>
<keyword evidence="3" id="KW-0808">Transferase</keyword>
<dbReference type="CDD" id="cd00071">
    <property type="entry name" value="GMPK"/>
    <property type="match status" value="1"/>
</dbReference>
<dbReference type="InterPro" id="IPR008145">
    <property type="entry name" value="GK/Ca_channel_bsu"/>
</dbReference>
<dbReference type="Proteomes" id="UP000292702">
    <property type="component" value="Unassembled WGS sequence"/>
</dbReference>
<dbReference type="SMART" id="SM00072">
    <property type="entry name" value="GuKc"/>
    <property type="match status" value="1"/>
</dbReference>
<dbReference type="EC" id="2.7.4.8" evidence="2"/>
<dbReference type="GO" id="GO:0004385">
    <property type="term" value="F:GMP kinase activity"/>
    <property type="evidence" value="ECO:0007669"/>
    <property type="project" value="UniProtKB-EC"/>
</dbReference>